<gene>
    <name evidence="4" type="ORF">IV500_08260</name>
</gene>
<dbReference type="Pfam" id="PF13649">
    <property type="entry name" value="Methyltransf_25"/>
    <property type="match status" value="1"/>
</dbReference>
<dbReference type="RefSeq" id="WP_196396314.1">
    <property type="nucleotide sequence ID" value="NZ_JADNYM010000008.1"/>
</dbReference>
<dbReference type="GO" id="GO:0032259">
    <property type="term" value="P:methylation"/>
    <property type="evidence" value="ECO:0007669"/>
    <property type="project" value="UniProtKB-KW"/>
</dbReference>
<name>A0A931CQY9_9MICC</name>
<dbReference type="PANTHER" id="PTHR43861:SF1">
    <property type="entry name" value="TRANS-ACONITATE 2-METHYLTRANSFERASE"/>
    <property type="match status" value="1"/>
</dbReference>
<keyword evidence="5" id="KW-1185">Reference proteome</keyword>
<accession>A0A931CQY9</accession>
<comment type="caution">
    <text evidence="4">The sequence shown here is derived from an EMBL/GenBank/DDBJ whole genome shotgun (WGS) entry which is preliminary data.</text>
</comment>
<sequence>MGDKYTRFAPLYDLLSGEYPIYHAGRVLGVTALGPRQDQQVLDIGCGTGLNFALLQERIGTGGTIVGIDRSAQMLRQARRRAIARRWDNVILVQADMVLEEPAALSGRIAAAGGTELSDAALATYSLSLMGDWKRAWETTTSLLGTDGRIGVVDMQDPQGWARWLAPLARLACALGGSDIHAAPWRAVEEECADVIRTSARAGHLQIRAGKTVPGRTM</sequence>
<dbReference type="PANTHER" id="PTHR43861">
    <property type="entry name" value="TRANS-ACONITATE 2-METHYLTRANSFERASE-RELATED"/>
    <property type="match status" value="1"/>
</dbReference>
<proteinExistence type="predicted"/>
<protein>
    <submittedName>
        <fullName evidence="4">Methyltransferase domain-containing protein</fullName>
    </submittedName>
</protein>
<evidence type="ECO:0000259" key="3">
    <source>
        <dbReference type="Pfam" id="PF13649"/>
    </source>
</evidence>
<dbReference type="AlphaFoldDB" id="A0A931CQY9"/>
<evidence type="ECO:0000256" key="2">
    <source>
        <dbReference type="ARBA" id="ARBA00022679"/>
    </source>
</evidence>
<dbReference type="InterPro" id="IPR041698">
    <property type="entry name" value="Methyltransf_25"/>
</dbReference>
<dbReference type="InterPro" id="IPR029063">
    <property type="entry name" value="SAM-dependent_MTases_sf"/>
</dbReference>
<evidence type="ECO:0000313" key="5">
    <source>
        <dbReference type="Proteomes" id="UP000655366"/>
    </source>
</evidence>
<dbReference type="CDD" id="cd02440">
    <property type="entry name" value="AdoMet_MTases"/>
    <property type="match status" value="1"/>
</dbReference>
<evidence type="ECO:0000256" key="1">
    <source>
        <dbReference type="ARBA" id="ARBA00022603"/>
    </source>
</evidence>
<dbReference type="Proteomes" id="UP000655366">
    <property type="component" value="Unassembled WGS sequence"/>
</dbReference>
<feature type="domain" description="Methyltransferase" evidence="3">
    <location>
        <begin position="41"/>
        <end position="97"/>
    </location>
</feature>
<keyword evidence="1 4" id="KW-0489">Methyltransferase</keyword>
<dbReference type="SUPFAM" id="SSF53335">
    <property type="entry name" value="S-adenosyl-L-methionine-dependent methyltransferases"/>
    <property type="match status" value="1"/>
</dbReference>
<evidence type="ECO:0000313" key="4">
    <source>
        <dbReference type="EMBL" id="MBG0739381.1"/>
    </source>
</evidence>
<dbReference type="GO" id="GO:0008168">
    <property type="term" value="F:methyltransferase activity"/>
    <property type="evidence" value="ECO:0007669"/>
    <property type="project" value="UniProtKB-KW"/>
</dbReference>
<organism evidence="4 5">
    <name type="scientific">Arthrobacter terrae</name>
    <dbReference type="NCBI Taxonomy" id="2935737"/>
    <lineage>
        <taxon>Bacteria</taxon>
        <taxon>Bacillati</taxon>
        <taxon>Actinomycetota</taxon>
        <taxon>Actinomycetes</taxon>
        <taxon>Micrococcales</taxon>
        <taxon>Micrococcaceae</taxon>
        <taxon>Arthrobacter</taxon>
    </lineage>
</organism>
<keyword evidence="2" id="KW-0808">Transferase</keyword>
<dbReference type="Gene3D" id="3.40.50.150">
    <property type="entry name" value="Vaccinia Virus protein VP39"/>
    <property type="match status" value="1"/>
</dbReference>
<reference evidence="4 5" key="1">
    <citation type="submission" date="2020-11" db="EMBL/GenBank/DDBJ databases">
        <title>Arthrobacter antarcticus sp. nov., isolated from Antarctic Soil.</title>
        <authorList>
            <person name="Li J."/>
        </authorList>
    </citation>
    <scope>NUCLEOTIDE SEQUENCE [LARGE SCALE GENOMIC DNA]</scope>
    <source>
        <strain evidence="4 5">Z1-20</strain>
    </source>
</reference>
<dbReference type="EMBL" id="JADNYM010000008">
    <property type="protein sequence ID" value="MBG0739381.1"/>
    <property type="molecule type" value="Genomic_DNA"/>
</dbReference>